<evidence type="ECO:0008006" key="4">
    <source>
        <dbReference type="Google" id="ProtNLM"/>
    </source>
</evidence>
<dbReference type="InterPro" id="IPR045584">
    <property type="entry name" value="Pilin-like"/>
</dbReference>
<keyword evidence="1" id="KW-0472">Membrane</keyword>
<evidence type="ECO:0000313" key="2">
    <source>
        <dbReference type="EMBL" id="API86157.1"/>
    </source>
</evidence>
<keyword evidence="1" id="KW-1133">Transmembrane helix</keyword>
<dbReference type="AlphaFoldDB" id="A0A1L4BQP0"/>
<dbReference type="RefSeq" id="WP_072711352.1">
    <property type="nucleotide sequence ID" value="NZ_CP016796.1"/>
</dbReference>
<dbReference type="Proteomes" id="UP000184222">
    <property type="component" value="Chromosome"/>
</dbReference>
<reference evidence="2 3" key="1">
    <citation type="journal article" date="2016" name="Appl. Environ. Microbiol.">
        <title>Whole genome relationships among Francisella bacteria of diverse origin define new species and provide specific regions for detection.</title>
        <authorList>
            <person name="Challacombe J.F."/>
            <person name="Petersen J.M."/>
            <person name="Gallegos-Graves V."/>
            <person name="Hodge D."/>
            <person name="Pillai S."/>
            <person name="Kuske C.R."/>
        </authorList>
    </citation>
    <scope>NUCLEOTIDE SEQUENCE [LARGE SCALE GENOMIC DNA]</scope>
    <source>
        <strain evidence="3">TX07-7310</strain>
    </source>
</reference>
<sequence length="181" mass="21150">MKDNNGFENFYNLEKRLFEQQEKERQADLRERKKSFQSNAMSFTRRSIISKEKLTMIVIFIILMILILPIAQAYIIESKISNVIQESDEIRKDIADSIIFNDKYRPIKLPKFISVNKNSRQIRIDIGQKGKKIVNGTGYIYLDPVVIKDKDTIKWQCRASGTGIKENYLPGNCKILKKSKR</sequence>
<proteinExistence type="predicted"/>
<gene>
    <name evidence="2" type="ORF">F7310_01770</name>
</gene>
<dbReference type="SUPFAM" id="SSF54523">
    <property type="entry name" value="Pili subunits"/>
    <property type="match status" value="1"/>
</dbReference>
<evidence type="ECO:0000313" key="3">
    <source>
        <dbReference type="Proteomes" id="UP000184222"/>
    </source>
</evidence>
<accession>A0A1L4BQP0</accession>
<dbReference type="EMBL" id="CP016796">
    <property type="protein sequence ID" value="API86157.1"/>
    <property type="molecule type" value="Genomic_DNA"/>
</dbReference>
<keyword evidence="3" id="KW-1185">Reference proteome</keyword>
<evidence type="ECO:0000256" key="1">
    <source>
        <dbReference type="SAM" id="Phobius"/>
    </source>
</evidence>
<name>A0A1L4BQP0_9GAMM</name>
<keyword evidence="1" id="KW-0812">Transmembrane</keyword>
<protein>
    <recommendedName>
        <fullName evidence="4">Type IV pili fiber building block protein</fullName>
    </recommendedName>
</protein>
<organism evidence="2 3">
    <name type="scientific">Francisella uliginis</name>
    <dbReference type="NCBI Taxonomy" id="573570"/>
    <lineage>
        <taxon>Bacteria</taxon>
        <taxon>Pseudomonadati</taxon>
        <taxon>Pseudomonadota</taxon>
        <taxon>Gammaproteobacteria</taxon>
        <taxon>Thiotrichales</taxon>
        <taxon>Francisellaceae</taxon>
        <taxon>Francisella</taxon>
    </lineage>
</organism>
<feature type="transmembrane region" description="Helical" evidence="1">
    <location>
        <begin position="54"/>
        <end position="75"/>
    </location>
</feature>
<dbReference type="Gene3D" id="3.30.700.10">
    <property type="entry name" value="Glycoprotein, Type 4 Pilin"/>
    <property type="match status" value="1"/>
</dbReference>
<dbReference type="KEGG" id="frx:F7310_01770"/>